<protein>
    <recommendedName>
        <fullName evidence="1">diguanylate cyclase</fullName>
        <ecNumber evidence="1">2.7.7.65</ecNumber>
    </recommendedName>
</protein>
<dbReference type="SMART" id="SM00267">
    <property type="entry name" value="GGDEF"/>
    <property type="match status" value="1"/>
</dbReference>
<feature type="transmembrane region" description="Helical" evidence="3">
    <location>
        <begin position="179"/>
        <end position="200"/>
    </location>
</feature>
<dbReference type="KEGG" id="dto:TOL2_C30790"/>
<organism evidence="5 6">
    <name type="scientific">Desulfobacula toluolica (strain DSM 7467 / Tol2)</name>
    <dbReference type="NCBI Taxonomy" id="651182"/>
    <lineage>
        <taxon>Bacteria</taxon>
        <taxon>Pseudomonadati</taxon>
        <taxon>Thermodesulfobacteriota</taxon>
        <taxon>Desulfobacteria</taxon>
        <taxon>Desulfobacterales</taxon>
        <taxon>Desulfobacteraceae</taxon>
        <taxon>Desulfobacula</taxon>
    </lineage>
</organism>
<dbReference type="InterPro" id="IPR000160">
    <property type="entry name" value="GGDEF_dom"/>
</dbReference>
<dbReference type="InterPro" id="IPR050469">
    <property type="entry name" value="Diguanylate_Cyclase"/>
</dbReference>
<dbReference type="InterPro" id="IPR000014">
    <property type="entry name" value="PAS"/>
</dbReference>
<evidence type="ECO:0000313" key="5">
    <source>
        <dbReference type="EMBL" id="CCK81236.1"/>
    </source>
</evidence>
<dbReference type="GO" id="GO:0005886">
    <property type="term" value="C:plasma membrane"/>
    <property type="evidence" value="ECO:0007669"/>
    <property type="project" value="TreeGrafter"/>
</dbReference>
<dbReference type="PROSITE" id="PS50887">
    <property type="entry name" value="GGDEF"/>
    <property type="match status" value="1"/>
</dbReference>
<evidence type="ECO:0000259" key="4">
    <source>
        <dbReference type="PROSITE" id="PS50887"/>
    </source>
</evidence>
<evidence type="ECO:0000256" key="2">
    <source>
        <dbReference type="ARBA" id="ARBA00034247"/>
    </source>
</evidence>
<dbReference type="PANTHER" id="PTHR45138:SF9">
    <property type="entry name" value="DIGUANYLATE CYCLASE DGCM-RELATED"/>
    <property type="match status" value="1"/>
</dbReference>
<dbReference type="EC" id="2.7.7.65" evidence="1"/>
<dbReference type="PATRIC" id="fig|651182.5.peg.3638"/>
<feature type="domain" description="GGDEF" evidence="4">
    <location>
        <begin position="381"/>
        <end position="513"/>
    </location>
</feature>
<dbReference type="STRING" id="651182.TOL2_C30790"/>
<keyword evidence="3" id="KW-0812">Transmembrane</keyword>
<evidence type="ECO:0000256" key="3">
    <source>
        <dbReference type="SAM" id="Phobius"/>
    </source>
</evidence>
<dbReference type="NCBIfam" id="TIGR00254">
    <property type="entry name" value="GGDEF"/>
    <property type="match status" value="1"/>
</dbReference>
<evidence type="ECO:0000256" key="1">
    <source>
        <dbReference type="ARBA" id="ARBA00012528"/>
    </source>
</evidence>
<dbReference type="Pfam" id="PF00990">
    <property type="entry name" value="GGDEF"/>
    <property type="match status" value="1"/>
</dbReference>
<accession>K0NIK0</accession>
<dbReference type="AlphaFoldDB" id="K0NIK0"/>
<dbReference type="InterPro" id="IPR043128">
    <property type="entry name" value="Rev_trsase/Diguanyl_cyclase"/>
</dbReference>
<dbReference type="SUPFAM" id="SSF55785">
    <property type="entry name" value="PYP-like sensor domain (PAS domain)"/>
    <property type="match status" value="1"/>
</dbReference>
<feature type="transmembrane region" description="Helical" evidence="3">
    <location>
        <begin position="143"/>
        <end position="167"/>
    </location>
</feature>
<dbReference type="InterPro" id="IPR031621">
    <property type="entry name" value="HisKA_7TM"/>
</dbReference>
<evidence type="ECO:0000313" key="6">
    <source>
        <dbReference type="Proteomes" id="UP000007347"/>
    </source>
</evidence>
<dbReference type="EMBL" id="FO203503">
    <property type="protein sequence ID" value="CCK81236.1"/>
    <property type="molecule type" value="Genomic_DNA"/>
</dbReference>
<keyword evidence="3" id="KW-0472">Membrane</keyword>
<dbReference type="PANTHER" id="PTHR45138">
    <property type="entry name" value="REGULATORY COMPONENTS OF SENSORY TRANSDUCTION SYSTEM"/>
    <property type="match status" value="1"/>
</dbReference>
<dbReference type="SUPFAM" id="SSF55073">
    <property type="entry name" value="Nucleotide cyclase"/>
    <property type="match status" value="1"/>
</dbReference>
<dbReference type="FunFam" id="3.30.70.270:FF:000001">
    <property type="entry name" value="Diguanylate cyclase domain protein"/>
    <property type="match status" value="1"/>
</dbReference>
<dbReference type="InterPro" id="IPR035965">
    <property type="entry name" value="PAS-like_dom_sf"/>
</dbReference>
<feature type="transmembrane region" description="Helical" evidence="3">
    <location>
        <begin position="206"/>
        <end position="225"/>
    </location>
</feature>
<dbReference type="Gene3D" id="3.30.70.270">
    <property type="match status" value="1"/>
</dbReference>
<reference evidence="5 6" key="1">
    <citation type="journal article" date="2013" name="Environ. Microbiol.">
        <title>Complete genome, catabolic sub-proteomes and key-metabolites of Desulfobacula toluolica Tol2, a marine, aromatic compound-degrading, sulfate-reducing bacterium.</title>
        <authorList>
            <person name="Wohlbrand L."/>
            <person name="Jacob J.H."/>
            <person name="Kube M."/>
            <person name="Mussmann M."/>
            <person name="Jarling R."/>
            <person name="Beck A."/>
            <person name="Amann R."/>
            <person name="Wilkes H."/>
            <person name="Reinhardt R."/>
            <person name="Rabus R."/>
        </authorList>
    </citation>
    <scope>NUCLEOTIDE SEQUENCE [LARGE SCALE GENOMIC DNA]</scope>
    <source>
        <strain evidence="6">DSM 7467 / Tol2</strain>
    </source>
</reference>
<proteinExistence type="predicted"/>
<dbReference type="Pfam" id="PF16927">
    <property type="entry name" value="HisKA_7TM"/>
    <property type="match status" value="1"/>
</dbReference>
<dbReference type="CDD" id="cd01949">
    <property type="entry name" value="GGDEF"/>
    <property type="match status" value="1"/>
</dbReference>
<gene>
    <name evidence="5" type="ordered locus">TOL2_C30790</name>
</gene>
<dbReference type="InterPro" id="IPR029787">
    <property type="entry name" value="Nucleotide_cyclase"/>
</dbReference>
<sequence>MEIGLPDIMLFVSFFFCISLCIYSLRFKLTPLNFSFSLFTAAAAIYALGYAFERMSVNLESMLFWSKFQYIGIPFIPGLLIIFTLCYTGYGEKVTCIRSLLFFIVPFISFVARWTNQYHQLFYKNPAVFNSHFGPMLSFEAGIFYFINIIYLLYALSYCTVLFIKYFFKTAFVYRMQTLLIMVALILQWFTLLIYLGGIAPKHFDINPYMFTISAILYASAIYWFSLFNIVPVARDVVFDEMNDAILVVNPDLQLIDFNKRCSTLFKSINDKAIGKSLEQLFVFQPEIIDGINNFSIAGMEIVLETDTSKVFLKLSLKQIKIINKSHVCTIITFYDITEQRMLMQRLEKLAAIDPLTGVFNRRQFEIQAEIEMRRSIRMNTPLSVLMFDIDHFKNVNDTWGHQCGDQVLKEFAATIAANIRDVDHLGRFGGEEFILIMPESNRKVAATISERLRQAIEKMILNLDGNITGITVSIGVAGRWNDENISIDSLIKYADKALYAAKQNGRNRVEID</sequence>
<dbReference type="GO" id="GO:1902201">
    <property type="term" value="P:negative regulation of bacterial-type flagellum-dependent cell motility"/>
    <property type="evidence" value="ECO:0007669"/>
    <property type="project" value="TreeGrafter"/>
</dbReference>
<keyword evidence="3" id="KW-1133">Transmembrane helix</keyword>
<dbReference type="CDD" id="cd00130">
    <property type="entry name" value="PAS"/>
    <property type="match status" value="1"/>
</dbReference>
<feature type="transmembrane region" description="Helical" evidence="3">
    <location>
        <begin position="6"/>
        <end position="25"/>
    </location>
</feature>
<feature type="transmembrane region" description="Helical" evidence="3">
    <location>
        <begin position="71"/>
        <end position="90"/>
    </location>
</feature>
<dbReference type="Proteomes" id="UP000007347">
    <property type="component" value="Chromosome"/>
</dbReference>
<dbReference type="GO" id="GO:0052621">
    <property type="term" value="F:diguanylate cyclase activity"/>
    <property type="evidence" value="ECO:0007669"/>
    <property type="project" value="UniProtKB-EC"/>
</dbReference>
<dbReference type="HOGENOM" id="CLU_025182_2_0_7"/>
<feature type="transmembrane region" description="Helical" evidence="3">
    <location>
        <begin position="97"/>
        <end position="115"/>
    </location>
</feature>
<feature type="transmembrane region" description="Helical" evidence="3">
    <location>
        <begin position="32"/>
        <end position="51"/>
    </location>
</feature>
<name>K0NIK0_DESTT</name>
<dbReference type="Gene3D" id="3.30.450.20">
    <property type="entry name" value="PAS domain"/>
    <property type="match status" value="1"/>
</dbReference>
<keyword evidence="6" id="KW-1185">Reference proteome</keyword>
<comment type="catalytic activity">
    <reaction evidence="2">
        <text>2 GTP = 3',3'-c-di-GMP + 2 diphosphate</text>
        <dbReference type="Rhea" id="RHEA:24898"/>
        <dbReference type="ChEBI" id="CHEBI:33019"/>
        <dbReference type="ChEBI" id="CHEBI:37565"/>
        <dbReference type="ChEBI" id="CHEBI:58805"/>
        <dbReference type="EC" id="2.7.7.65"/>
    </reaction>
</comment>
<dbReference type="GO" id="GO:0043709">
    <property type="term" value="P:cell adhesion involved in single-species biofilm formation"/>
    <property type="evidence" value="ECO:0007669"/>
    <property type="project" value="TreeGrafter"/>
</dbReference>